<evidence type="ECO:0000256" key="3">
    <source>
        <dbReference type="ARBA" id="ARBA00014572"/>
    </source>
</evidence>
<evidence type="ECO:0000256" key="8">
    <source>
        <dbReference type="ARBA" id="ARBA00023242"/>
    </source>
</evidence>
<dbReference type="InterPro" id="IPR029713">
    <property type="entry name" value="TMEM168"/>
</dbReference>
<accession>A0A813XXW8</accession>
<keyword evidence="7" id="KW-0325">Glycoprotein</keyword>
<evidence type="ECO:0000313" key="10">
    <source>
        <dbReference type="EMBL" id="CAF0727753.1"/>
    </source>
</evidence>
<keyword evidence="14" id="KW-1185">Reference proteome</keyword>
<evidence type="ECO:0000313" key="12">
    <source>
        <dbReference type="EMBL" id="CAF3502081.1"/>
    </source>
</evidence>
<evidence type="ECO:0000256" key="6">
    <source>
        <dbReference type="ARBA" id="ARBA00023136"/>
    </source>
</evidence>
<keyword evidence="4 9" id="KW-0812">Transmembrane</keyword>
<dbReference type="PANTHER" id="PTHR14437">
    <property type="entry name" value="TRANSMEMBRANE PROTEIN 168"/>
    <property type="match status" value="1"/>
</dbReference>
<comment type="caution">
    <text evidence="11">The sequence shown here is derived from an EMBL/GenBank/DDBJ whole genome shotgun (WGS) entry which is preliminary data.</text>
</comment>
<evidence type="ECO:0000256" key="7">
    <source>
        <dbReference type="ARBA" id="ARBA00023180"/>
    </source>
</evidence>
<evidence type="ECO:0000313" key="14">
    <source>
        <dbReference type="Proteomes" id="UP000663829"/>
    </source>
</evidence>
<protein>
    <recommendedName>
        <fullName evidence="3">Transmembrane protein 168</fullName>
    </recommendedName>
</protein>
<feature type="transmembrane region" description="Helical" evidence="9">
    <location>
        <begin position="41"/>
        <end position="65"/>
    </location>
</feature>
<dbReference type="EMBL" id="CAJNOK010000081">
    <property type="protein sequence ID" value="CAF0727753.1"/>
    <property type="molecule type" value="Genomic_DNA"/>
</dbReference>
<evidence type="ECO:0000256" key="1">
    <source>
        <dbReference type="ARBA" id="ARBA00004232"/>
    </source>
</evidence>
<dbReference type="Proteomes" id="UP000677228">
    <property type="component" value="Unassembled WGS sequence"/>
</dbReference>
<dbReference type="PANTHER" id="PTHR14437:SF2">
    <property type="entry name" value="TRANSMEMBRANE PROTEIN 168"/>
    <property type="match status" value="1"/>
</dbReference>
<sequence>MLSNKLCECYRNMLNEEKTNEEGQTNKISFTKLMASKGIRYFGLITWPIIVCSTLLTLLLTILHYDTKTSTSLALFLIAITLECFILSFVKNLCSIVGGTCAGYALVAPAFDTKTVQILSQQEAYACGQRCTAMLNGLHRFMSCNHIENFGCDYSSSGITMNFINAKLKTFFAKRTLDGLRYDTYVFFYSGPTRDTGDIALSDNQAVTVNLLLQWWCENGYHEPTCTSRLILIFDTYNSHKWLKLINCQSSFSSCKPGVYLVLQTYRRYSKQETKLIELGQIHLGQFTDLWLKLNSVEDTTADEKLTWKANYMQPKCAFSYYWSEYSFQKPTNSDIELYLNEHYYLKRLHLFYLCLTYIPSIITYPFLYVFKCLKRTKFMLLTPKIIDTYHGFRLFVR</sequence>
<evidence type="ECO:0000313" key="11">
    <source>
        <dbReference type="EMBL" id="CAF0873601.1"/>
    </source>
</evidence>
<dbReference type="EMBL" id="CAJOBA010000081">
    <property type="protein sequence ID" value="CAF3502081.1"/>
    <property type="molecule type" value="Genomic_DNA"/>
</dbReference>
<dbReference type="Proteomes" id="UP000663829">
    <property type="component" value="Unassembled WGS sequence"/>
</dbReference>
<feature type="transmembrane region" description="Helical" evidence="9">
    <location>
        <begin position="71"/>
        <end position="90"/>
    </location>
</feature>
<keyword evidence="8" id="KW-0539">Nucleus</keyword>
<organism evidence="11 14">
    <name type="scientific">Didymodactylos carnosus</name>
    <dbReference type="NCBI Taxonomy" id="1234261"/>
    <lineage>
        <taxon>Eukaryota</taxon>
        <taxon>Metazoa</taxon>
        <taxon>Spiralia</taxon>
        <taxon>Gnathifera</taxon>
        <taxon>Rotifera</taxon>
        <taxon>Eurotatoria</taxon>
        <taxon>Bdelloidea</taxon>
        <taxon>Philodinida</taxon>
        <taxon>Philodinidae</taxon>
        <taxon>Didymodactylos</taxon>
    </lineage>
</organism>
<dbReference type="AlphaFoldDB" id="A0A813XXW8"/>
<proteinExistence type="inferred from homology"/>
<gene>
    <name evidence="11" type="ORF">GPM918_LOCUS7231</name>
    <name evidence="10" type="ORF">OVA965_LOCUS568</name>
    <name evidence="13" type="ORF">SRO942_LOCUS7234</name>
    <name evidence="12" type="ORF">TMI583_LOCUS568</name>
</gene>
<dbReference type="OrthoDB" id="5967342at2759"/>
<evidence type="ECO:0000313" key="13">
    <source>
        <dbReference type="EMBL" id="CAF3660807.1"/>
    </source>
</evidence>
<evidence type="ECO:0000256" key="5">
    <source>
        <dbReference type="ARBA" id="ARBA00022989"/>
    </source>
</evidence>
<dbReference type="GO" id="GO:0031965">
    <property type="term" value="C:nuclear membrane"/>
    <property type="evidence" value="ECO:0007669"/>
    <property type="project" value="UniProtKB-SubCell"/>
</dbReference>
<dbReference type="Proteomes" id="UP000681722">
    <property type="component" value="Unassembled WGS sequence"/>
</dbReference>
<evidence type="ECO:0000256" key="2">
    <source>
        <dbReference type="ARBA" id="ARBA00007329"/>
    </source>
</evidence>
<reference evidence="11" key="1">
    <citation type="submission" date="2021-02" db="EMBL/GenBank/DDBJ databases">
        <authorList>
            <person name="Nowell W R."/>
        </authorList>
    </citation>
    <scope>NUCLEOTIDE SEQUENCE</scope>
</reference>
<dbReference type="Proteomes" id="UP000682733">
    <property type="component" value="Unassembled WGS sequence"/>
</dbReference>
<name>A0A813XXW8_9BILA</name>
<dbReference type="EMBL" id="CAJOBC010001169">
    <property type="protein sequence ID" value="CAF3660807.1"/>
    <property type="molecule type" value="Genomic_DNA"/>
</dbReference>
<feature type="transmembrane region" description="Helical" evidence="9">
    <location>
        <begin position="351"/>
        <end position="371"/>
    </location>
</feature>
<dbReference type="EMBL" id="CAJNOQ010001168">
    <property type="protein sequence ID" value="CAF0873601.1"/>
    <property type="molecule type" value="Genomic_DNA"/>
</dbReference>
<keyword evidence="5 9" id="KW-1133">Transmembrane helix</keyword>
<comment type="similarity">
    <text evidence="2">Belongs to the TMEM168 family.</text>
</comment>
<evidence type="ECO:0000256" key="4">
    <source>
        <dbReference type="ARBA" id="ARBA00022692"/>
    </source>
</evidence>
<evidence type="ECO:0000256" key="9">
    <source>
        <dbReference type="SAM" id="Phobius"/>
    </source>
</evidence>
<comment type="subcellular location">
    <subcellularLocation>
        <location evidence="1">Nucleus membrane</location>
        <topology evidence="1">Multi-pass membrane protein</topology>
    </subcellularLocation>
</comment>
<keyword evidence="6 9" id="KW-0472">Membrane</keyword>